<proteinExistence type="inferred from homology"/>
<gene>
    <name evidence="6" type="ORF">Fcan01_04770</name>
</gene>
<evidence type="ECO:0000256" key="5">
    <source>
        <dbReference type="PIRSR" id="PIRSR602401-1"/>
    </source>
</evidence>
<accession>A0A226EUP7</accession>
<keyword evidence="3 5" id="KW-0408">Iron</keyword>
<dbReference type="OrthoDB" id="3934656at2759"/>
<protein>
    <submittedName>
        <fullName evidence="6">Methyl farnesoate epoxidase</fullName>
    </submittedName>
</protein>
<dbReference type="InterPro" id="IPR002401">
    <property type="entry name" value="Cyt_P450_E_grp-I"/>
</dbReference>
<feature type="binding site" description="axial binding residue" evidence="5">
    <location>
        <position position="365"/>
    </location>
    <ligand>
        <name>heme</name>
        <dbReference type="ChEBI" id="CHEBI:30413"/>
    </ligand>
    <ligandPart>
        <name>Fe</name>
        <dbReference type="ChEBI" id="CHEBI:18248"/>
    </ligandPart>
</feature>
<dbReference type="OMA" id="ISANEDW"/>
<comment type="similarity">
    <text evidence="1">Belongs to the cytochrome P450 family.</text>
</comment>
<dbReference type="GO" id="GO:0005506">
    <property type="term" value="F:iron ion binding"/>
    <property type="evidence" value="ECO:0007669"/>
    <property type="project" value="InterPro"/>
</dbReference>
<reference evidence="6 7" key="1">
    <citation type="submission" date="2015-12" db="EMBL/GenBank/DDBJ databases">
        <title>The genome of Folsomia candida.</title>
        <authorList>
            <person name="Faddeeva A."/>
            <person name="Derks M.F."/>
            <person name="Anvar Y."/>
            <person name="Smit S."/>
            <person name="Van Straalen N."/>
            <person name="Roelofs D."/>
        </authorList>
    </citation>
    <scope>NUCLEOTIDE SEQUENCE [LARGE SCALE GENOMIC DNA]</scope>
    <source>
        <strain evidence="6 7">VU population</strain>
        <tissue evidence="6">Whole body</tissue>
    </source>
</reference>
<evidence type="ECO:0000313" key="6">
    <source>
        <dbReference type="EMBL" id="OXA60950.1"/>
    </source>
</evidence>
<dbReference type="AlphaFoldDB" id="A0A226EUP7"/>
<comment type="cofactor">
    <cofactor evidence="5">
        <name>heme</name>
        <dbReference type="ChEBI" id="CHEBI:30413"/>
    </cofactor>
</comment>
<keyword evidence="2 5" id="KW-0479">Metal-binding</keyword>
<evidence type="ECO:0000313" key="7">
    <source>
        <dbReference type="Proteomes" id="UP000198287"/>
    </source>
</evidence>
<dbReference type="Pfam" id="PF00067">
    <property type="entry name" value="p450"/>
    <property type="match status" value="2"/>
</dbReference>
<dbReference type="Gene3D" id="1.10.630.10">
    <property type="entry name" value="Cytochrome P450"/>
    <property type="match status" value="2"/>
</dbReference>
<keyword evidence="5" id="KW-0349">Heme</keyword>
<dbReference type="InterPro" id="IPR050182">
    <property type="entry name" value="Cytochrome_P450_fam2"/>
</dbReference>
<keyword evidence="4" id="KW-0503">Monooxygenase</keyword>
<dbReference type="SUPFAM" id="SSF48264">
    <property type="entry name" value="Cytochrome P450"/>
    <property type="match status" value="1"/>
</dbReference>
<name>A0A226EUP7_FOLCA</name>
<comment type="caution">
    <text evidence="6">The sequence shown here is derived from an EMBL/GenBank/DDBJ whole genome shotgun (WGS) entry which is preliminary data.</text>
</comment>
<evidence type="ECO:0000256" key="1">
    <source>
        <dbReference type="ARBA" id="ARBA00010617"/>
    </source>
</evidence>
<evidence type="ECO:0000256" key="4">
    <source>
        <dbReference type="ARBA" id="ARBA00023033"/>
    </source>
</evidence>
<dbReference type="InterPro" id="IPR001128">
    <property type="entry name" value="Cyt_P450"/>
</dbReference>
<dbReference type="PRINTS" id="PR00463">
    <property type="entry name" value="EP450I"/>
</dbReference>
<keyword evidence="7" id="KW-1185">Reference proteome</keyword>
<sequence length="421" mass="47779">MDFILAAFVIVILLLFILNLTSKFGNTRNQGKLPPGPKGYPIIGNAAQIGKLPHHTFAKWAKQYGKIYRVKLGSRKWATFGFHIFLESIANFVISLPVIGSLWTIVCGERIQAEDEENYHNLGKIIDRAFRQMAEKGGILYLAPWLRHIAPEWSGFNGFRSMMRNLRTVFNNLVTHHQENDASPRHRNYIDIFLQEISKTLNIDSPFFGNNGEKHLIATLIDFFMAGTDTTTSFFLWTIFLLGKHRKVQARLQAEIDAFADQEMDARITLEHAKKMPYTEAVISEVQRFGSVLPLGVPHRARVNSTIGEYMIPKGSIIFANLHYIHHEEIWGDPGNFRPERFFSDDHTCKAHPALVPYSSGRRQCLGEGLAKASIFLFITTIFQNFDVHAEGDLEDVSEGIVGVTLQPKAFLSTFTRRRGS</sequence>
<dbReference type="GO" id="GO:0016705">
    <property type="term" value="F:oxidoreductase activity, acting on paired donors, with incorporation or reduction of molecular oxygen"/>
    <property type="evidence" value="ECO:0007669"/>
    <property type="project" value="InterPro"/>
</dbReference>
<dbReference type="PRINTS" id="PR00385">
    <property type="entry name" value="P450"/>
</dbReference>
<dbReference type="Proteomes" id="UP000198287">
    <property type="component" value="Unassembled WGS sequence"/>
</dbReference>
<dbReference type="InterPro" id="IPR036396">
    <property type="entry name" value="Cyt_P450_sf"/>
</dbReference>
<dbReference type="STRING" id="158441.A0A226EUP7"/>
<evidence type="ECO:0000256" key="3">
    <source>
        <dbReference type="ARBA" id="ARBA00023004"/>
    </source>
</evidence>
<evidence type="ECO:0000256" key="2">
    <source>
        <dbReference type="ARBA" id="ARBA00022723"/>
    </source>
</evidence>
<dbReference type="GO" id="GO:0004497">
    <property type="term" value="F:monooxygenase activity"/>
    <property type="evidence" value="ECO:0007669"/>
    <property type="project" value="UniProtKB-KW"/>
</dbReference>
<dbReference type="GO" id="GO:0020037">
    <property type="term" value="F:heme binding"/>
    <property type="evidence" value="ECO:0007669"/>
    <property type="project" value="InterPro"/>
</dbReference>
<dbReference type="PANTHER" id="PTHR24300">
    <property type="entry name" value="CYTOCHROME P450 508A4-RELATED"/>
    <property type="match status" value="1"/>
</dbReference>
<dbReference type="EMBL" id="LNIX01000002">
    <property type="protein sequence ID" value="OXA60950.1"/>
    <property type="molecule type" value="Genomic_DNA"/>
</dbReference>
<organism evidence="6 7">
    <name type="scientific">Folsomia candida</name>
    <name type="common">Springtail</name>
    <dbReference type="NCBI Taxonomy" id="158441"/>
    <lineage>
        <taxon>Eukaryota</taxon>
        <taxon>Metazoa</taxon>
        <taxon>Ecdysozoa</taxon>
        <taxon>Arthropoda</taxon>
        <taxon>Hexapoda</taxon>
        <taxon>Collembola</taxon>
        <taxon>Entomobryomorpha</taxon>
        <taxon>Isotomoidea</taxon>
        <taxon>Isotomidae</taxon>
        <taxon>Proisotominae</taxon>
        <taxon>Folsomia</taxon>
    </lineage>
</organism>
<keyword evidence="4" id="KW-0560">Oxidoreductase</keyword>